<dbReference type="RefSeq" id="WP_345684197.1">
    <property type="nucleotide sequence ID" value="NZ_BAABRO010000005.1"/>
</dbReference>
<evidence type="ECO:0000313" key="1">
    <source>
        <dbReference type="EMBL" id="GAA5507327.1"/>
    </source>
</evidence>
<dbReference type="EMBL" id="BAABRO010000005">
    <property type="protein sequence ID" value="GAA5507327.1"/>
    <property type="molecule type" value="Genomic_DNA"/>
</dbReference>
<dbReference type="Proteomes" id="UP001416858">
    <property type="component" value="Unassembled WGS sequence"/>
</dbReference>
<gene>
    <name evidence="1" type="ORF">Rcae01_02782</name>
</gene>
<proteinExistence type="predicted"/>
<evidence type="ECO:0000313" key="2">
    <source>
        <dbReference type="Proteomes" id="UP001416858"/>
    </source>
</evidence>
<keyword evidence="2" id="KW-1185">Reference proteome</keyword>
<sequence>MKKGGNLAALNDPGASKLKLQAFPAIHCILHLATMSPTTASTAKGWVAEASLLP</sequence>
<comment type="caution">
    <text evidence="1">The sequence shown here is derived from an EMBL/GenBank/DDBJ whole genome shotgun (WGS) entry which is preliminary data.</text>
</comment>
<accession>A0ABP9VQA6</accession>
<organism evidence="1 2">
    <name type="scientific">Novipirellula caenicola</name>
    <dbReference type="NCBI Taxonomy" id="1536901"/>
    <lineage>
        <taxon>Bacteria</taxon>
        <taxon>Pseudomonadati</taxon>
        <taxon>Planctomycetota</taxon>
        <taxon>Planctomycetia</taxon>
        <taxon>Pirellulales</taxon>
        <taxon>Pirellulaceae</taxon>
        <taxon>Novipirellula</taxon>
    </lineage>
</organism>
<protein>
    <submittedName>
        <fullName evidence="1">Uncharacterized protein</fullName>
    </submittedName>
</protein>
<name>A0ABP9VQA6_9BACT</name>
<reference evidence="1 2" key="1">
    <citation type="submission" date="2024-02" db="EMBL/GenBank/DDBJ databases">
        <title>Rhodopirellula caenicola NBRC 110016.</title>
        <authorList>
            <person name="Ichikawa N."/>
            <person name="Katano-Makiyama Y."/>
            <person name="Hidaka K."/>
        </authorList>
    </citation>
    <scope>NUCLEOTIDE SEQUENCE [LARGE SCALE GENOMIC DNA]</scope>
    <source>
        <strain evidence="1 2">NBRC 110016</strain>
    </source>
</reference>